<dbReference type="SUPFAM" id="SSF52129">
    <property type="entry name" value="Caspase-like"/>
    <property type="match status" value="1"/>
</dbReference>
<dbReference type="PROSITE" id="PS01121">
    <property type="entry name" value="CASPASE_HIS"/>
    <property type="match status" value="1"/>
</dbReference>
<dbReference type="PANTHER" id="PTHR48169:SF7">
    <property type="entry name" value="CASPASE 10"/>
    <property type="match status" value="1"/>
</dbReference>
<comment type="subcellular location">
    <subcellularLocation>
        <location evidence="2">Cytoplasm</location>
    </subcellularLocation>
    <subcellularLocation>
        <location evidence="1">Nucleus</location>
    </subcellularLocation>
</comment>
<dbReference type="GO" id="GO:0004197">
    <property type="term" value="F:cysteine-type endopeptidase activity"/>
    <property type="evidence" value="ECO:0007669"/>
    <property type="project" value="InterPro"/>
</dbReference>
<dbReference type="AlphaFoldDB" id="A0A7L2VV62"/>
<evidence type="ECO:0000256" key="3">
    <source>
        <dbReference type="ARBA" id="ARBA00010134"/>
    </source>
</evidence>
<keyword evidence="5" id="KW-0597">Phosphoprotein</keyword>
<dbReference type="InterPro" id="IPR016129">
    <property type="entry name" value="Caspase_his_AS"/>
</dbReference>
<keyword evidence="9" id="KW-0378">Hydrolase</keyword>
<feature type="domain" description="Caspase family p10" evidence="19">
    <location>
        <begin position="398"/>
        <end position="481"/>
    </location>
</feature>
<dbReference type="InterPro" id="IPR029030">
    <property type="entry name" value="Caspase-like_dom_sf"/>
</dbReference>
<comment type="similarity">
    <text evidence="3 16">Belongs to the peptidase C14A family.</text>
</comment>
<dbReference type="InterPro" id="IPR011029">
    <property type="entry name" value="DEATH-like_dom_sf"/>
</dbReference>
<evidence type="ECO:0000256" key="17">
    <source>
        <dbReference type="SAM" id="Coils"/>
    </source>
</evidence>
<keyword evidence="7" id="KW-0053">Apoptosis</keyword>
<evidence type="ECO:0000256" key="8">
    <source>
        <dbReference type="ARBA" id="ARBA00022737"/>
    </source>
</evidence>
<dbReference type="GO" id="GO:0032991">
    <property type="term" value="C:protein-containing complex"/>
    <property type="evidence" value="ECO:0007669"/>
    <property type="project" value="UniProtKB-ARBA"/>
</dbReference>
<dbReference type="GO" id="GO:0005634">
    <property type="term" value="C:nucleus"/>
    <property type="evidence" value="ECO:0007669"/>
    <property type="project" value="UniProtKB-SubCell"/>
</dbReference>
<protein>
    <recommendedName>
        <fullName evidence="15">Caspase-8</fullName>
        <ecNumber evidence="14">3.4.22.61</ecNumber>
    </recommendedName>
</protein>
<evidence type="ECO:0000313" key="22">
    <source>
        <dbReference type="Proteomes" id="UP000520535"/>
    </source>
</evidence>
<dbReference type="Gene3D" id="3.40.50.1460">
    <property type="match status" value="1"/>
</dbReference>
<feature type="domain" description="DED" evidence="18">
    <location>
        <begin position="3"/>
        <end position="81"/>
    </location>
</feature>
<dbReference type="SMART" id="SM00115">
    <property type="entry name" value="CASc"/>
    <property type="match status" value="1"/>
</dbReference>
<comment type="caution">
    <text evidence="21">The sequence shown here is derived from an EMBL/GenBank/DDBJ whole genome shotgun (WGS) entry which is preliminary data.</text>
</comment>
<dbReference type="PROSITE" id="PS50168">
    <property type="entry name" value="DED"/>
    <property type="match status" value="2"/>
</dbReference>
<proteinExistence type="inferred from homology"/>
<accession>A0A7L2VV62</accession>
<keyword evidence="17" id="KW-0175">Coiled coil</keyword>
<evidence type="ECO:0000256" key="9">
    <source>
        <dbReference type="ARBA" id="ARBA00022801"/>
    </source>
</evidence>
<feature type="non-terminal residue" evidence="21">
    <location>
        <position position="484"/>
    </location>
</feature>
<evidence type="ECO:0000256" key="15">
    <source>
        <dbReference type="ARBA" id="ARBA00068172"/>
    </source>
</evidence>
<dbReference type="GO" id="GO:0006915">
    <property type="term" value="P:apoptotic process"/>
    <property type="evidence" value="ECO:0007669"/>
    <property type="project" value="UniProtKB-KW"/>
</dbReference>
<dbReference type="Gene3D" id="1.10.533.10">
    <property type="entry name" value="Death Domain, Fas"/>
    <property type="match status" value="2"/>
</dbReference>
<keyword evidence="22" id="KW-1185">Reference proteome</keyword>
<evidence type="ECO:0000256" key="4">
    <source>
        <dbReference type="ARBA" id="ARBA00022490"/>
    </source>
</evidence>
<evidence type="ECO:0000256" key="12">
    <source>
        <dbReference type="ARBA" id="ARBA00023242"/>
    </source>
</evidence>
<dbReference type="PROSITE" id="PS50207">
    <property type="entry name" value="CASPASE_P10"/>
    <property type="match status" value="1"/>
</dbReference>
<dbReference type="SUPFAM" id="SSF47986">
    <property type="entry name" value="DEATH domain"/>
    <property type="match status" value="2"/>
</dbReference>
<dbReference type="GO" id="GO:0005886">
    <property type="term" value="C:plasma membrane"/>
    <property type="evidence" value="ECO:0007669"/>
    <property type="project" value="UniProtKB-ARBA"/>
</dbReference>
<feature type="coiled-coil region" evidence="17">
    <location>
        <begin position="169"/>
        <end position="196"/>
    </location>
</feature>
<comment type="catalytic activity">
    <reaction evidence="13">
        <text>Strict requirement for Asp at position P1 and has a preferred cleavage sequence of (Leu/Asp/Val)-Glu-Thr-Asp-|-(Gly/Ser/Ala).</text>
        <dbReference type="EC" id="3.4.22.61"/>
    </reaction>
</comment>
<dbReference type="PANTHER" id="PTHR48169">
    <property type="entry name" value="DED DOMAIN-CONTAINING PROTEIN"/>
    <property type="match status" value="1"/>
</dbReference>
<evidence type="ECO:0000256" key="7">
    <source>
        <dbReference type="ARBA" id="ARBA00022703"/>
    </source>
</evidence>
<feature type="domain" description="DED" evidence="18">
    <location>
        <begin position="101"/>
        <end position="178"/>
    </location>
</feature>
<keyword evidence="6" id="KW-0645">Protease</keyword>
<sequence>MELPRPGLLVVCEELGEAELAALKFLSLEHIPMRKLEAIQNAQDFIEVLWEKGMIEEGNLSFLKELLYRISRIDLLAAHLGSSREEMERELQIPGRAQVSGYRYLLFQLSEDITKDELNSFKFLLGKELSKCRQTRETTMLDIFIDMEKKGLLGEDSLSILKRLCEEINISLLKRIEEYESKLSGEEEMLITEEQRGGTGGPEAHARWLVSSVALDSPGSWNKSSQQLEAYKMTSQPRGVCLILNNHNFAKAREAVPEPKNLKNRNGTDVDAAALGRVFSKLHFTIEEYRDLTAEEIRKTVNIYRRKDHKDRDCFVCCILSHGKKGIIYGVDGQEVPIQELTTSFTGQNCHSLAGKPKVFFVQACQGDACHKGVTIETDSGEQDSSVETDARFQLDCIPAEADFLLGMATLQDYVSYRSPREGTWYIQALCQRLEDSCPRGEDILTILTAVNQEVSRKSCEPNAEKQMPQPSFTLRKKLIFPVD</sequence>
<evidence type="ECO:0000256" key="11">
    <source>
        <dbReference type="ARBA" id="ARBA00023145"/>
    </source>
</evidence>
<dbReference type="FunFam" id="3.40.50.1460:FF:000008">
    <property type="entry name" value="caspase-8 isoform X1"/>
    <property type="match status" value="1"/>
</dbReference>
<dbReference type="PROSITE" id="PS50208">
    <property type="entry name" value="CASPASE_P20"/>
    <property type="match status" value="1"/>
</dbReference>
<dbReference type="Pfam" id="PF00656">
    <property type="entry name" value="Peptidase_C14"/>
    <property type="match status" value="1"/>
</dbReference>
<evidence type="ECO:0000256" key="6">
    <source>
        <dbReference type="ARBA" id="ARBA00022670"/>
    </source>
</evidence>
<gene>
    <name evidence="21" type="primary">Casp8_0</name>
    <name evidence="21" type="ORF">BRALEP_R11937</name>
</gene>
<evidence type="ECO:0000256" key="16">
    <source>
        <dbReference type="RuleBase" id="RU003971"/>
    </source>
</evidence>
<dbReference type="InterPro" id="IPR001309">
    <property type="entry name" value="Pept_C14_p20"/>
</dbReference>
<dbReference type="Pfam" id="PF01335">
    <property type="entry name" value="DED"/>
    <property type="match status" value="2"/>
</dbReference>
<dbReference type="PRINTS" id="PR00376">
    <property type="entry name" value="IL1BCENZYME"/>
</dbReference>
<dbReference type="InterPro" id="IPR015917">
    <property type="entry name" value="Pept_C14A"/>
</dbReference>
<keyword evidence="12" id="KW-0539">Nucleus</keyword>
<dbReference type="EMBL" id="VYZX01027017">
    <property type="protein sequence ID" value="NXS61528.1"/>
    <property type="molecule type" value="Genomic_DNA"/>
</dbReference>
<evidence type="ECO:0000256" key="1">
    <source>
        <dbReference type="ARBA" id="ARBA00004123"/>
    </source>
</evidence>
<dbReference type="PROSITE" id="PS01122">
    <property type="entry name" value="CASPASE_CYS"/>
    <property type="match status" value="1"/>
</dbReference>
<dbReference type="OrthoDB" id="6114029at2759"/>
<dbReference type="FunFam" id="1.10.533.10:FF:000016">
    <property type="entry name" value="CASP8 and FADD-like apoptosis regulator"/>
    <property type="match status" value="1"/>
</dbReference>
<evidence type="ECO:0000256" key="2">
    <source>
        <dbReference type="ARBA" id="ARBA00004496"/>
    </source>
</evidence>
<dbReference type="InterPro" id="IPR002138">
    <property type="entry name" value="Pept_C14_p10"/>
</dbReference>
<reference evidence="21 22" key="1">
    <citation type="submission" date="2019-09" db="EMBL/GenBank/DDBJ databases">
        <title>Bird 10,000 Genomes (B10K) Project - Family phase.</title>
        <authorList>
            <person name="Zhang G."/>
        </authorList>
    </citation>
    <scope>NUCLEOTIDE SEQUENCE [LARGE SCALE GENOMIC DNA]</scope>
    <source>
        <strain evidence="21">B10K-DU-012-52</strain>
    </source>
</reference>
<evidence type="ECO:0000256" key="13">
    <source>
        <dbReference type="ARBA" id="ARBA00051626"/>
    </source>
</evidence>
<dbReference type="InterPro" id="IPR011600">
    <property type="entry name" value="Pept_C14_caspase"/>
</dbReference>
<keyword evidence="11" id="KW-0865">Zymogen</keyword>
<feature type="non-terminal residue" evidence="21">
    <location>
        <position position="1"/>
    </location>
</feature>
<keyword evidence="8" id="KW-0677">Repeat</keyword>
<dbReference type="GO" id="GO:0043065">
    <property type="term" value="P:positive regulation of apoptotic process"/>
    <property type="evidence" value="ECO:0007669"/>
    <property type="project" value="UniProtKB-ARBA"/>
</dbReference>
<dbReference type="GO" id="GO:0006508">
    <property type="term" value="P:proteolysis"/>
    <property type="evidence" value="ECO:0007669"/>
    <property type="project" value="UniProtKB-KW"/>
</dbReference>
<dbReference type="Proteomes" id="UP000520535">
    <property type="component" value="Unassembled WGS sequence"/>
</dbReference>
<dbReference type="GO" id="GO:0051604">
    <property type="term" value="P:protein maturation"/>
    <property type="evidence" value="ECO:0007669"/>
    <property type="project" value="UniProtKB-ARBA"/>
</dbReference>
<keyword evidence="10" id="KW-0788">Thiol protease</keyword>
<dbReference type="InterPro" id="IPR033139">
    <property type="entry name" value="Caspase_cys_AS"/>
</dbReference>
<evidence type="ECO:0000259" key="20">
    <source>
        <dbReference type="PROSITE" id="PS50208"/>
    </source>
</evidence>
<evidence type="ECO:0000256" key="14">
    <source>
        <dbReference type="ARBA" id="ARBA00066479"/>
    </source>
</evidence>
<evidence type="ECO:0000256" key="10">
    <source>
        <dbReference type="ARBA" id="ARBA00022807"/>
    </source>
</evidence>
<dbReference type="InterPro" id="IPR001875">
    <property type="entry name" value="DED_dom"/>
</dbReference>
<evidence type="ECO:0000259" key="18">
    <source>
        <dbReference type="PROSITE" id="PS50168"/>
    </source>
</evidence>
<dbReference type="CDD" id="cd00032">
    <property type="entry name" value="CASc"/>
    <property type="match status" value="1"/>
</dbReference>
<evidence type="ECO:0000313" key="21">
    <source>
        <dbReference type="EMBL" id="NXS61528.1"/>
    </source>
</evidence>
<name>A0A7L2VV62_9AVES</name>
<dbReference type="GO" id="GO:0005737">
    <property type="term" value="C:cytoplasm"/>
    <property type="evidence" value="ECO:0007669"/>
    <property type="project" value="UniProtKB-SubCell"/>
</dbReference>
<dbReference type="SMART" id="SM00031">
    <property type="entry name" value="DED"/>
    <property type="match status" value="2"/>
</dbReference>
<dbReference type="EC" id="3.4.22.61" evidence="14"/>
<keyword evidence="4" id="KW-0963">Cytoplasm</keyword>
<evidence type="ECO:0000259" key="19">
    <source>
        <dbReference type="PROSITE" id="PS50207"/>
    </source>
</evidence>
<feature type="domain" description="Caspase family p20" evidence="20">
    <location>
        <begin position="237"/>
        <end position="369"/>
    </location>
</feature>
<organism evidence="21 22">
    <name type="scientific">Brachypteracias leptosomus</name>
    <name type="common">short-legged ground-roller</name>
    <dbReference type="NCBI Taxonomy" id="135165"/>
    <lineage>
        <taxon>Eukaryota</taxon>
        <taxon>Metazoa</taxon>
        <taxon>Chordata</taxon>
        <taxon>Craniata</taxon>
        <taxon>Vertebrata</taxon>
        <taxon>Euteleostomi</taxon>
        <taxon>Archelosauria</taxon>
        <taxon>Archosauria</taxon>
        <taxon>Dinosauria</taxon>
        <taxon>Saurischia</taxon>
        <taxon>Theropoda</taxon>
        <taxon>Coelurosauria</taxon>
        <taxon>Aves</taxon>
        <taxon>Neognathae</taxon>
        <taxon>Neoaves</taxon>
        <taxon>Telluraves</taxon>
        <taxon>Coraciimorphae</taxon>
        <taxon>Coraciiformes</taxon>
        <taxon>Brachypteraciidae</taxon>
        <taxon>Brachypteracias</taxon>
    </lineage>
</organism>
<evidence type="ECO:0000256" key="5">
    <source>
        <dbReference type="ARBA" id="ARBA00022553"/>
    </source>
</evidence>